<reference evidence="1" key="1">
    <citation type="journal article" name="DNA Res.">
        <title>The physiological potential of anammox bacteria as revealed by their core genome structure.</title>
        <authorList>
            <person name="Okubo T."/>
            <person name="Toyoda A."/>
            <person name="Fukuhara K."/>
            <person name="Uchiyama I."/>
            <person name="Harigaya Y."/>
            <person name="Kuroiwa M."/>
            <person name="Suzuki T."/>
            <person name="Murakami Y."/>
            <person name="Suwa Y."/>
            <person name="Takami H."/>
        </authorList>
    </citation>
    <scope>NUCLEOTIDE SEQUENCE</scope>
    <source>
        <strain evidence="1">317325-2</strain>
    </source>
</reference>
<protein>
    <submittedName>
        <fullName evidence="1">Uncharacterized protein</fullName>
    </submittedName>
</protein>
<evidence type="ECO:0000313" key="2">
    <source>
        <dbReference type="Proteomes" id="UP000662873"/>
    </source>
</evidence>
<dbReference type="AlphaFoldDB" id="A0A809RA28"/>
<accession>A0A809RA28</accession>
<dbReference type="KEGG" id="npy:NPRO_11030"/>
<sequence>MRRGKRGNRRGAWTGNLQIPAMLPTLSLMEIQGPNVSRIGQPVPPDEARVESAQSKLLRRLLEVQKSQIEELGAEDSGKGRRLDLRV</sequence>
<dbReference type="EMBL" id="AP021858">
    <property type="protein sequence ID" value="BBO23508.1"/>
    <property type="molecule type" value="Genomic_DNA"/>
</dbReference>
<proteinExistence type="predicted"/>
<dbReference type="Proteomes" id="UP000662873">
    <property type="component" value="Chromosome"/>
</dbReference>
<evidence type="ECO:0000313" key="1">
    <source>
        <dbReference type="EMBL" id="BBO23508.1"/>
    </source>
</evidence>
<name>A0A809RA28_9BACT</name>
<gene>
    <name evidence="1" type="ORF">NPRO_11030</name>
</gene>
<organism evidence="1 2">
    <name type="scientific">Candidatus Nitrosymbiomonas proteolyticus</name>
    <dbReference type="NCBI Taxonomy" id="2608984"/>
    <lineage>
        <taxon>Bacteria</taxon>
        <taxon>Bacillati</taxon>
        <taxon>Armatimonadota</taxon>
        <taxon>Armatimonadota incertae sedis</taxon>
        <taxon>Candidatus Nitrosymbiomonas</taxon>
    </lineage>
</organism>